<reference evidence="14" key="1">
    <citation type="journal article" date="2020" name="Stud. Mycol.">
        <title>101 Dothideomycetes genomes: a test case for predicting lifestyles and emergence of pathogens.</title>
        <authorList>
            <person name="Haridas S."/>
            <person name="Albert R."/>
            <person name="Binder M."/>
            <person name="Bloem J."/>
            <person name="Labutti K."/>
            <person name="Salamov A."/>
            <person name="Andreopoulos B."/>
            <person name="Baker S."/>
            <person name="Barry K."/>
            <person name="Bills G."/>
            <person name="Bluhm B."/>
            <person name="Cannon C."/>
            <person name="Castanera R."/>
            <person name="Culley D."/>
            <person name="Daum C."/>
            <person name="Ezra D."/>
            <person name="Gonzalez J."/>
            <person name="Henrissat B."/>
            <person name="Kuo A."/>
            <person name="Liang C."/>
            <person name="Lipzen A."/>
            <person name="Lutzoni F."/>
            <person name="Magnuson J."/>
            <person name="Mondo S."/>
            <person name="Nolan M."/>
            <person name="Ohm R."/>
            <person name="Pangilinan J."/>
            <person name="Park H.-J."/>
            <person name="Ramirez L."/>
            <person name="Alfaro M."/>
            <person name="Sun H."/>
            <person name="Tritt A."/>
            <person name="Yoshinaga Y."/>
            <person name="Zwiers L.-H."/>
            <person name="Turgeon B."/>
            <person name="Goodwin S."/>
            <person name="Spatafora J."/>
            <person name="Crous P."/>
            <person name="Grigoriev I."/>
        </authorList>
    </citation>
    <scope>NUCLEOTIDE SEQUENCE</scope>
    <source>
        <strain evidence="14">CBS 262.69</strain>
    </source>
</reference>
<keyword evidence="7" id="KW-0443">Lipid metabolism</keyword>
<evidence type="ECO:0000256" key="5">
    <source>
        <dbReference type="ARBA" id="ARBA00022989"/>
    </source>
</evidence>
<evidence type="ECO:0000256" key="1">
    <source>
        <dbReference type="ARBA" id="ARBA00004141"/>
    </source>
</evidence>
<evidence type="ECO:0000256" key="8">
    <source>
        <dbReference type="ARBA" id="ARBA00023136"/>
    </source>
</evidence>
<dbReference type="InterPro" id="IPR020904">
    <property type="entry name" value="Sc_DH/Rdtase_CS"/>
</dbReference>
<dbReference type="InterPro" id="IPR002347">
    <property type="entry name" value="SDR_fam"/>
</dbReference>
<protein>
    <recommendedName>
        <fullName evidence="10">Short-chain dehydrogenase/reductase 3</fullName>
    </recommendedName>
    <alternativeName>
        <fullName evidence="11">Retinal short-chain dehydrogenase/reductase 1</fullName>
    </alternativeName>
</protein>
<evidence type="ECO:0000256" key="13">
    <source>
        <dbReference type="SAM" id="MobiDB-lite"/>
    </source>
</evidence>
<dbReference type="EMBL" id="ML996691">
    <property type="protein sequence ID" value="KAF2402532.1"/>
    <property type="molecule type" value="Genomic_DNA"/>
</dbReference>
<evidence type="ECO:0000256" key="4">
    <source>
        <dbReference type="ARBA" id="ARBA00022857"/>
    </source>
</evidence>
<evidence type="ECO:0000256" key="12">
    <source>
        <dbReference type="RuleBase" id="RU000363"/>
    </source>
</evidence>
<dbReference type="PANTHER" id="PTHR24322">
    <property type="entry name" value="PKSB"/>
    <property type="match status" value="1"/>
</dbReference>
<evidence type="ECO:0000256" key="9">
    <source>
        <dbReference type="ARBA" id="ARBA00059620"/>
    </source>
</evidence>
<dbReference type="PRINTS" id="PR00081">
    <property type="entry name" value="GDHRDH"/>
</dbReference>
<comment type="subcellular location">
    <subcellularLocation>
        <location evidence="1">Membrane</location>
        <topology evidence="1">Multi-pass membrane protein</topology>
    </subcellularLocation>
</comment>
<dbReference type="GO" id="GO:0016020">
    <property type="term" value="C:membrane"/>
    <property type="evidence" value="ECO:0007669"/>
    <property type="project" value="UniProtKB-SubCell"/>
</dbReference>
<name>A0A6G1I2P7_9PEZI</name>
<keyword evidence="5" id="KW-1133">Transmembrane helix</keyword>
<evidence type="ECO:0000256" key="11">
    <source>
        <dbReference type="ARBA" id="ARBA00082544"/>
    </source>
</evidence>
<dbReference type="Gene3D" id="3.40.50.720">
    <property type="entry name" value="NAD(P)-binding Rossmann-like Domain"/>
    <property type="match status" value="1"/>
</dbReference>
<keyword evidence="15" id="KW-1185">Reference proteome</keyword>
<dbReference type="AlphaFoldDB" id="A0A6G1I2P7"/>
<comment type="function">
    <text evidence="9">Catalyzes the reduction of all-trans-retinal to all-trans-retinol in the presence of NADPH.</text>
</comment>
<keyword evidence="3" id="KW-0812">Transmembrane</keyword>
<dbReference type="OrthoDB" id="10253736at2759"/>
<keyword evidence="8" id="KW-0472">Membrane</keyword>
<dbReference type="InterPro" id="IPR036291">
    <property type="entry name" value="NAD(P)-bd_dom_sf"/>
</dbReference>
<dbReference type="FunFam" id="3.40.50.720:FF:000131">
    <property type="entry name" value="Short-chain dehydrogenase/reductase 3"/>
    <property type="match status" value="1"/>
</dbReference>
<evidence type="ECO:0000313" key="15">
    <source>
        <dbReference type="Proteomes" id="UP000799640"/>
    </source>
</evidence>
<evidence type="ECO:0000313" key="14">
    <source>
        <dbReference type="EMBL" id="KAF2402532.1"/>
    </source>
</evidence>
<gene>
    <name evidence="14" type="ORF">EJ06DRAFT_574482</name>
</gene>
<evidence type="ECO:0000256" key="10">
    <source>
        <dbReference type="ARBA" id="ARBA00068717"/>
    </source>
</evidence>
<dbReference type="PRINTS" id="PR00080">
    <property type="entry name" value="SDRFAMILY"/>
</dbReference>
<keyword evidence="6" id="KW-0560">Oxidoreductase</keyword>
<sequence length="376" mass="40963">MFTLPLAGFTFDTLLTLFQRTVLNPLPTGALLLAALYTARGREIAARRPKLFSWLKVLAGLGIYRKVNGFLDGAVTNNWSNDTYDWNKEIVVVTGGSDGIGALAVQMLAQKGVTVVVLDIQPLQYTATPNVHYFHCDLASPTAIAETAEAVRKHVGHPTVLINNAGFARGKTILETSESDLKLTFAINSLAHYYLAQAFLPHMVETNHGMVVTVASLAAYVTAPQLVDYSASKAAALSFHEGLAAELKTVYKAPKVRTVAICQGYTRTALFEGFHAGDGFLQYALDPATVAGAIVDSVLAGKSAHVILPRANANLMGLKGWALWLQVGLRGRQRKLMREWRGRQVAQPTEEAEKKEKEEKEEPKGIEESLFEEVKA</sequence>
<evidence type="ECO:0000256" key="6">
    <source>
        <dbReference type="ARBA" id="ARBA00023002"/>
    </source>
</evidence>
<organism evidence="14 15">
    <name type="scientific">Trichodelitschia bisporula</name>
    <dbReference type="NCBI Taxonomy" id="703511"/>
    <lineage>
        <taxon>Eukaryota</taxon>
        <taxon>Fungi</taxon>
        <taxon>Dikarya</taxon>
        <taxon>Ascomycota</taxon>
        <taxon>Pezizomycotina</taxon>
        <taxon>Dothideomycetes</taxon>
        <taxon>Dothideomycetes incertae sedis</taxon>
        <taxon>Phaeotrichales</taxon>
        <taxon>Phaeotrichaceae</taxon>
        <taxon>Trichodelitschia</taxon>
    </lineage>
</organism>
<keyword evidence="4" id="KW-0521">NADP</keyword>
<proteinExistence type="inferred from homology"/>
<accession>A0A6G1I2P7</accession>
<evidence type="ECO:0000256" key="3">
    <source>
        <dbReference type="ARBA" id="ARBA00022692"/>
    </source>
</evidence>
<dbReference type="PROSITE" id="PS00061">
    <property type="entry name" value="ADH_SHORT"/>
    <property type="match status" value="1"/>
</dbReference>
<evidence type="ECO:0000256" key="7">
    <source>
        <dbReference type="ARBA" id="ARBA00023098"/>
    </source>
</evidence>
<dbReference type="Proteomes" id="UP000799640">
    <property type="component" value="Unassembled WGS sequence"/>
</dbReference>
<feature type="compositionally biased region" description="Basic and acidic residues" evidence="13">
    <location>
        <begin position="351"/>
        <end position="376"/>
    </location>
</feature>
<dbReference type="GO" id="GO:0052650">
    <property type="term" value="F:all-trans-retinol dehydrogenase (NADP+) activity"/>
    <property type="evidence" value="ECO:0007669"/>
    <property type="project" value="UniProtKB-ARBA"/>
</dbReference>
<feature type="region of interest" description="Disordered" evidence="13">
    <location>
        <begin position="340"/>
        <end position="376"/>
    </location>
</feature>
<dbReference type="CDD" id="cd05339">
    <property type="entry name" value="17beta-HSDXI-like_SDR_c"/>
    <property type="match status" value="1"/>
</dbReference>
<dbReference type="Pfam" id="PF00106">
    <property type="entry name" value="adh_short"/>
    <property type="match status" value="1"/>
</dbReference>
<dbReference type="SUPFAM" id="SSF51735">
    <property type="entry name" value="NAD(P)-binding Rossmann-fold domains"/>
    <property type="match status" value="1"/>
</dbReference>
<evidence type="ECO:0000256" key="2">
    <source>
        <dbReference type="ARBA" id="ARBA00006484"/>
    </source>
</evidence>
<comment type="similarity">
    <text evidence="2 12">Belongs to the short-chain dehydrogenases/reductases (SDR) family.</text>
</comment>
<dbReference type="PANTHER" id="PTHR24322:SF736">
    <property type="entry name" value="RETINOL DEHYDROGENASE 10"/>
    <property type="match status" value="1"/>
</dbReference>